<evidence type="ECO:0000313" key="2">
    <source>
        <dbReference type="Proteomes" id="UP001516351"/>
    </source>
</evidence>
<name>A0ABX2P690_9PROT</name>
<protein>
    <submittedName>
        <fullName evidence="1">Uncharacterized protein</fullName>
    </submittedName>
</protein>
<gene>
    <name evidence="1" type="ORF">HW542_11720</name>
</gene>
<evidence type="ECO:0000313" key="1">
    <source>
        <dbReference type="EMBL" id="NVN47471.1"/>
    </source>
</evidence>
<sequence length="115" mass="12594">MSALTQRENPRITGAVMSEGQMLCFDATDYMLEPGAQAVVIGALGRIHVATIGKDHPDEMRRKGMNRGAIIPYVSGCYPHGTRENLCVKVLGRFIPLATKQAERSVRQDKRPAVA</sequence>
<proteinExistence type="predicted"/>
<reference evidence="1 2" key="1">
    <citation type="submission" date="2020-06" db="EMBL/GenBank/DDBJ databases">
        <title>Synonyms of Asaia species.</title>
        <authorList>
            <person name="Sombolestani A."/>
        </authorList>
    </citation>
    <scope>NUCLEOTIDE SEQUENCE [LARGE SCALE GENOMIC DNA]</scope>
    <source>
        <strain evidence="1 2">LMG 27047</strain>
    </source>
</reference>
<dbReference type="EMBL" id="JABXXV010000006">
    <property type="protein sequence ID" value="NVN47471.1"/>
    <property type="molecule type" value="Genomic_DNA"/>
</dbReference>
<dbReference type="RefSeq" id="WP_267311988.1">
    <property type="nucleotide sequence ID" value="NZ_JABXXV010000006.1"/>
</dbReference>
<accession>A0ABX2P690</accession>
<dbReference type="Proteomes" id="UP001516351">
    <property type="component" value="Unassembled WGS sequence"/>
</dbReference>
<keyword evidence="2" id="KW-1185">Reference proteome</keyword>
<organism evidence="1 2">
    <name type="scientific">Asaia spathodeae</name>
    <dbReference type="NCBI Taxonomy" id="657016"/>
    <lineage>
        <taxon>Bacteria</taxon>
        <taxon>Pseudomonadati</taxon>
        <taxon>Pseudomonadota</taxon>
        <taxon>Alphaproteobacteria</taxon>
        <taxon>Acetobacterales</taxon>
        <taxon>Acetobacteraceae</taxon>
        <taxon>Asaia</taxon>
    </lineage>
</organism>
<comment type="caution">
    <text evidence="1">The sequence shown here is derived from an EMBL/GenBank/DDBJ whole genome shotgun (WGS) entry which is preliminary data.</text>
</comment>